<dbReference type="EMBL" id="CAEZZL010000072">
    <property type="protein sequence ID" value="CAB4764570.1"/>
    <property type="molecule type" value="Genomic_DNA"/>
</dbReference>
<accession>A0A6J6UXP8</accession>
<dbReference type="PROSITE" id="PS51257">
    <property type="entry name" value="PROKAR_LIPOPROTEIN"/>
    <property type="match status" value="1"/>
</dbReference>
<evidence type="ECO:0000313" key="1">
    <source>
        <dbReference type="EMBL" id="CAB4764570.1"/>
    </source>
</evidence>
<name>A0A6J6UXP8_9ZZZZ</name>
<sequence length="677" mass="73134">MTKFSKKTFTASLVAVSCITVANARAEIVQPKVLQQQLQQSENIFYSARKLGWSSANASGGSSATAGNCLAIPDENCKEIAGARLSGRETEDSKYVSFHMLGGRSLSARSVLGICRTPSELDCIVGLNISDSTGAEQGTYIGDYFEGAPFTGSSYYGIPDGRLAPRFSAPNHSPTATLKPNGSGLDYVVRVAVDSRADLIDCVSKRNTSSIYCREKGNQITIWNDDQTGYGINCAKEKSTYCSKKELFDFNNGLTGIYLDIFSVSEKKPGVIATPDLPPGLSFQITFRLSKKVRPYGWFAGHVGEPALEKKLISGGYEYVTGGKVSPVIEMDTDTTCSNIATLPLSQIEAINQVRKKWALFDNGSFQKRFIAANPGASYSDQVPSETCSASSPRTQSRPLLKAIQGEGTYAASIDCDEMRPLTDIGSDNGIMECNGVVRFEEVAQAQGDKATGIAYVWRLANTFHRIDSDGKAAKLERCAGDSVVGVVGSNATMFDEMPRINSSNGQLEYQMWAPHVSLDGVSPNAGVYSIVVSKDYAKCQWGIEPSSTTFNVGVFNGNSQQTSVQVVAESKNPSFFNLVVDNFHFSAPKVGVIAKDKKGSRVKSVRLRPSKTMSISKVSSASASHISSWFLMSGKCKMLKNGGSVKMAKSGKCRLNLSRYNTKTKSVVRTVIELRP</sequence>
<reference evidence="1" key="1">
    <citation type="submission" date="2020-05" db="EMBL/GenBank/DDBJ databases">
        <authorList>
            <person name="Chiriac C."/>
            <person name="Salcher M."/>
            <person name="Ghai R."/>
            <person name="Kavagutti S V."/>
        </authorList>
    </citation>
    <scope>NUCLEOTIDE SEQUENCE</scope>
</reference>
<organism evidence="1">
    <name type="scientific">freshwater metagenome</name>
    <dbReference type="NCBI Taxonomy" id="449393"/>
    <lineage>
        <taxon>unclassified sequences</taxon>
        <taxon>metagenomes</taxon>
        <taxon>ecological metagenomes</taxon>
    </lineage>
</organism>
<dbReference type="AlphaFoldDB" id="A0A6J6UXP8"/>
<gene>
    <name evidence="1" type="ORF">UFOPK2870_00919</name>
</gene>
<proteinExistence type="predicted"/>
<protein>
    <submittedName>
        <fullName evidence="1">Unannotated protein</fullName>
    </submittedName>
</protein>